<accession>A0A9W8U1C4</accession>
<evidence type="ECO:0000313" key="1">
    <source>
        <dbReference type="EMBL" id="KAJ3748499.1"/>
    </source>
</evidence>
<sequence>MYSTQRDLVVSAPAIAICLQLSISSSYTKGFNITQGYFYQERLWDSMGTGYKLKGKAINLFAKFKPNDEVHTLLLLLIEIVNLHELSSLVTMARISTHAFLHRARARDRHLRPRYQLLVHLPKVLELQVRHVQLKRVRISSQTLWMHSI</sequence>
<name>A0A9W8U1C4_9AGAR</name>
<comment type="caution">
    <text evidence="1">The sequence shown here is derived from an EMBL/GenBank/DDBJ whole genome shotgun (WGS) entry which is preliminary data.</text>
</comment>
<keyword evidence="2" id="KW-1185">Reference proteome</keyword>
<reference evidence="1 2" key="1">
    <citation type="journal article" date="2023" name="Proc. Natl. Acad. Sci. U.S.A.">
        <title>A global phylogenomic analysis of the shiitake genus Lentinula.</title>
        <authorList>
            <person name="Sierra-Patev S."/>
            <person name="Min B."/>
            <person name="Naranjo-Ortiz M."/>
            <person name="Looney B."/>
            <person name="Konkel Z."/>
            <person name="Slot J.C."/>
            <person name="Sakamoto Y."/>
            <person name="Steenwyk J.L."/>
            <person name="Rokas A."/>
            <person name="Carro J."/>
            <person name="Camarero S."/>
            <person name="Ferreira P."/>
            <person name="Molpeceres G."/>
            <person name="Ruiz-Duenas F.J."/>
            <person name="Serrano A."/>
            <person name="Henrissat B."/>
            <person name="Drula E."/>
            <person name="Hughes K.W."/>
            <person name="Mata J.L."/>
            <person name="Ishikawa N.K."/>
            <person name="Vargas-Isla R."/>
            <person name="Ushijima S."/>
            <person name="Smith C.A."/>
            <person name="Donoghue J."/>
            <person name="Ahrendt S."/>
            <person name="Andreopoulos W."/>
            <person name="He G."/>
            <person name="LaButti K."/>
            <person name="Lipzen A."/>
            <person name="Ng V."/>
            <person name="Riley R."/>
            <person name="Sandor L."/>
            <person name="Barry K."/>
            <person name="Martinez A.T."/>
            <person name="Xiao Y."/>
            <person name="Gibbons J.G."/>
            <person name="Terashima K."/>
            <person name="Grigoriev I.V."/>
            <person name="Hibbett D."/>
        </authorList>
    </citation>
    <scope>NUCLEOTIDE SEQUENCE [LARGE SCALE GENOMIC DNA]</scope>
    <source>
        <strain evidence="1 2">TFB7810</strain>
    </source>
</reference>
<organism evidence="1 2">
    <name type="scientific">Lentinula detonsa</name>
    <dbReference type="NCBI Taxonomy" id="2804962"/>
    <lineage>
        <taxon>Eukaryota</taxon>
        <taxon>Fungi</taxon>
        <taxon>Dikarya</taxon>
        <taxon>Basidiomycota</taxon>
        <taxon>Agaricomycotina</taxon>
        <taxon>Agaricomycetes</taxon>
        <taxon>Agaricomycetidae</taxon>
        <taxon>Agaricales</taxon>
        <taxon>Marasmiineae</taxon>
        <taxon>Omphalotaceae</taxon>
        <taxon>Lentinula</taxon>
    </lineage>
</organism>
<protein>
    <submittedName>
        <fullName evidence="1">Uncharacterized protein</fullName>
    </submittedName>
</protein>
<dbReference type="EMBL" id="JANVFU010000002">
    <property type="protein sequence ID" value="KAJ3748499.1"/>
    <property type="molecule type" value="Genomic_DNA"/>
</dbReference>
<evidence type="ECO:0000313" key="2">
    <source>
        <dbReference type="Proteomes" id="UP001142393"/>
    </source>
</evidence>
<gene>
    <name evidence="1" type="ORF">DFH05DRAFT_565274</name>
</gene>
<dbReference type="AlphaFoldDB" id="A0A9W8U1C4"/>
<dbReference type="Proteomes" id="UP001142393">
    <property type="component" value="Unassembled WGS sequence"/>
</dbReference>
<proteinExistence type="predicted"/>